<dbReference type="PANTHER" id="PTHR43447">
    <property type="entry name" value="ALPHA-AMYLASE"/>
    <property type="match status" value="1"/>
</dbReference>
<organism evidence="16 17">
    <name type="scientific">Allosaccharopolyspora coralli</name>
    <dbReference type="NCBI Taxonomy" id="2665642"/>
    <lineage>
        <taxon>Bacteria</taxon>
        <taxon>Bacillati</taxon>
        <taxon>Actinomycetota</taxon>
        <taxon>Actinomycetes</taxon>
        <taxon>Pseudonocardiales</taxon>
        <taxon>Pseudonocardiaceae</taxon>
        <taxon>Allosaccharopolyspora</taxon>
    </lineage>
</organism>
<evidence type="ECO:0000256" key="9">
    <source>
        <dbReference type="ARBA" id="ARBA00023277"/>
    </source>
</evidence>
<evidence type="ECO:0000256" key="2">
    <source>
        <dbReference type="ARBA" id="ARBA00001913"/>
    </source>
</evidence>
<dbReference type="AlphaFoldDB" id="A0A5Q3Q4Z6"/>
<dbReference type="GO" id="GO:0005975">
    <property type="term" value="P:carbohydrate metabolic process"/>
    <property type="evidence" value="ECO:0007669"/>
    <property type="project" value="InterPro"/>
</dbReference>
<name>A0A5Q3Q4Z6_9PSEU</name>
<evidence type="ECO:0000256" key="6">
    <source>
        <dbReference type="ARBA" id="ARBA00022723"/>
    </source>
</evidence>
<dbReference type="InterPro" id="IPR031319">
    <property type="entry name" value="A-amylase_C"/>
</dbReference>
<keyword evidence="13" id="KW-0732">Signal</keyword>
<sequence length="481" mass="50494">MRLAVLALAGGLVAAMASPAAAEPKAQPDPTREGPMVHLFQWPWESVGTECRDFLGPNGYAGVQVSPPQEHVVLDDQGHPWYQDYQPVSYQLETRRGSAEQFAAMVSSCNAAGVNVYVDAVVNHMTGSGSVDSGPGSAGSEFSKYDYPGIFADADFSECRRDIENYDDQWEVRNCELVGLADLKTGSDKVRSTQLDYLNRLVGMGVAGFRVDGAKHMPPEDIGALVNGLVEVPGTGQKPYVFQEVIGDSTTSPTEYVGNGDVTEFTYHHEVSNAFANGAVSGLNTLADSMSVGSEQAVVFVDNHDTQRSSPTLTYKDGARHDLANAFAVAYGYGTPKVMSSYTFDDPDSSPPADDGGMTAPVDCDGAGWVCEHRNRTIAGTVGLANAAGGAEVNNWWDNGRDQIAFGRGEAAFAAFNAGEGEMAGDFASSLPAGTYCDVMSGALVDGSCTGGTVEVAQDGTVSTTIPATSGIALHTGAKLS</sequence>
<keyword evidence="7 12" id="KW-0378">Hydrolase</keyword>
<dbReference type="Pfam" id="PF02806">
    <property type="entry name" value="Alpha-amylase_C"/>
    <property type="match status" value="1"/>
</dbReference>
<dbReference type="InterPro" id="IPR006047">
    <property type="entry name" value="GH13_cat_dom"/>
</dbReference>
<evidence type="ECO:0000256" key="3">
    <source>
        <dbReference type="ARBA" id="ARBA00008061"/>
    </source>
</evidence>
<evidence type="ECO:0000259" key="14">
    <source>
        <dbReference type="SMART" id="SM00632"/>
    </source>
</evidence>
<feature type="domain" description="Glycosyl hydrolase family 13 catalytic" evidence="15">
    <location>
        <begin position="34"/>
        <end position="385"/>
    </location>
</feature>
<evidence type="ECO:0000256" key="12">
    <source>
        <dbReference type="RuleBase" id="RU361134"/>
    </source>
</evidence>
<evidence type="ECO:0000256" key="5">
    <source>
        <dbReference type="ARBA" id="ARBA00017303"/>
    </source>
</evidence>
<dbReference type="GO" id="GO:0004556">
    <property type="term" value="F:alpha-amylase activity"/>
    <property type="evidence" value="ECO:0007669"/>
    <property type="project" value="UniProtKB-UniRule"/>
</dbReference>
<dbReference type="InterPro" id="IPR017853">
    <property type="entry name" value="GH"/>
</dbReference>
<protein>
    <recommendedName>
        <fullName evidence="5 12">Alpha-amylase</fullName>
        <ecNumber evidence="4 12">3.2.1.1</ecNumber>
    </recommendedName>
</protein>
<feature type="chain" id="PRO_5024399112" description="Alpha-amylase" evidence="13">
    <location>
        <begin position="23"/>
        <end position="481"/>
    </location>
</feature>
<feature type="domain" description="Alpha-amylase C-terminal" evidence="14">
    <location>
        <begin position="394"/>
        <end position="479"/>
    </location>
</feature>
<keyword evidence="6" id="KW-0479">Metal-binding</keyword>
<keyword evidence="10 12" id="KW-0326">Glycosidase</keyword>
<evidence type="ECO:0000256" key="4">
    <source>
        <dbReference type="ARBA" id="ARBA00012595"/>
    </source>
</evidence>
<dbReference type="RefSeq" id="WP_154075999.1">
    <property type="nucleotide sequence ID" value="NZ_CP045929.1"/>
</dbReference>
<accession>A0A5Q3Q4Z6</accession>
<evidence type="ECO:0000256" key="8">
    <source>
        <dbReference type="ARBA" id="ARBA00022837"/>
    </source>
</evidence>
<dbReference type="InterPro" id="IPR013780">
    <property type="entry name" value="Glyco_hydro_b"/>
</dbReference>
<evidence type="ECO:0000256" key="1">
    <source>
        <dbReference type="ARBA" id="ARBA00000548"/>
    </source>
</evidence>
<dbReference type="SUPFAM" id="SSF51011">
    <property type="entry name" value="Glycosyl hydrolase domain"/>
    <property type="match status" value="1"/>
</dbReference>
<dbReference type="EC" id="3.2.1.1" evidence="4 12"/>
<comment type="similarity">
    <text evidence="3 11">Belongs to the glycosyl hydrolase 13 family.</text>
</comment>
<reference evidence="17" key="1">
    <citation type="submission" date="2019-11" db="EMBL/GenBank/DDBJ databases">
        <title>The complete genome sequence of Saccharopolyspora sp. E2A.</title>
        <authorList>
            <person name="Zhang G."/>
        </authorList>
    </citation>
    <scope>NUCLEOTIDE SEQUENCE [LARGE SCALE GENOMIC DNA]</scope>
    <source>
        <strain evidence="17">E2A</strain>
    </source>
</reference>
<evidence type="ECO:0000256" key="13">
    <source>
        <dbReference type="SAM" id="SignalP"/>
    </source>
</evidence>
<dbReference type="SMART" id="SM00642">
    <property type="entry name" value="Aamy"/>
    <property type="match status" value="1"/>
</dbReference>
<dbReference type="SMART" id="SM00632">
    <property type="entry name" value="Aamy_C"/>
    <property type="match status" value="1"/>
</dbReference>
<dbReference type="GO" id="GO:0046872">
    <property type="term" value="F:metal ion binding"/>
    <property type="evidence" value="ECO:0007669"/>
    <property type="project" value="UniProtKB-KW"/>
</dbReference>
<dbReference type="Gene3D" id="3.20.20.80">
    <property type="entry name" value="Glycosidases"/>
    <property type="match status" value="1"/>
</dbReference>
<dbReference type="Gene3D" id="2.60.40.1180">
    <property type="entry name" value="Golgi alpha-mannosidase II"/>
    <property type="match status" value="1"/>
</dbReference>
<evidence type="ECO:0000256" key="7">
    <source>
        <dbReference type="ARBA" id="ARBA00022801"/>
    </source>
</evidence>
<comment type="cofactor">
    <cofactor evidence="2">
        <name>Ca(2+)</name>
        <dbReference type="ChEBI" id="CHEBI:29108"/>
    </cofactor>
</comment>
<evidence type="ECO:0000313" key="16">
    <source>
        <dbReference type="EMBL" id="QGK69403.1"/>
    </source>
</evidence>
<evidence type="ECO:0000259" key="15">
    <source>
        <dbReference type="SMART" id="SM00642"/>
    </source>
</evidence>
<dbReference type="CDD" id="cd11317">
    <property type="entry name" value="AmyAc_bac_euk_AmyA"/>
    <property type="match status" value="1"/>
</dbReference>
<gene>
    <name evidence="16" type="ORF">GIY23_07580</name>
</gene>
<dbReference type="KEGG" id="sace:GIY23_07580"/>
<proteinExistence type="inferred from homology"/>
<keyword evidence="8" id="KW-0106">Calcium</keyword>
<feature type="signal peptide" evidence="13">
    <location>
        <begin position="1"/>
        <end position="22"/>
    </location>
</feature>
<dbReference type="Proteomes" id="UP000371041">
    <property type="component" value="Chromosome"/>
</dbReference>
<dbReference type="SUPFAM" id="SSF51445">
    <property type="entry name" value="(Trans)glycosidases"/>
    <property type="match status" value="1"/>
</dbReference>
<keyword evidence="9 12" id="KW-0119">Carbohydrate metabolism</keyword>
<comment type="catalytic activity">
    <reaction evidence="1 12">
        <text>Endohydrolysis of (1-&gt;4)-alpha-D-glucosidic linkages in polysaccharides containing three or more (1-&gt;4)-alpha-linked D-glucose units.</text>
        <dbReference type="EC" id="3.2.1.1"/>
    </reaction>
</comment>
<keyword evidence="17" id="KW-1185">Reference proteome</keyword>
<dbReference type="Pfam" id="PF00128">
    <property type="entry name" value="Alpha-amylase"/>
    <property type="match status" value="1"/>
</dbReference>
<dbReference type="PRINTS" id="PR00110">
    <property type="entry name" value="ALPHAAMYLASE"/>
</dbReference>
<dbReference type="EMBL" id="CP045929">
    <property type="protein sequence ID" value="QGK69403.1"/>
    <property type="molecule type" value="Genomic_DNA"/>
</dbReference>
<evidence type="ECO:0000256" key="10">
    <source>
        <dbReference type="ARBA" id="ARBA00023295"/>
    </source>
</evidence>
<dbReference type="InterPro" id="IPR006046">
    <property type="entry name" value="Alpha_amylase"/>
</dbReference>
<dbReference type="InterPro" id="IPR006048">
    <property type="entry name" value="A-amylase/branching_C"/>
</dbReference>
<evidence type="ECO:0000256" key="11">
    <source>
        <dbReference type="RuleBase" id="RU003615"/>
    </source>
</evidence>
<evidence type="ECO:0000313" key="17">
    <source>
        <dbReference type="Proteomes" id="UP000371041"/>
    </source>
</evidence>